<organism evidence="2 3">
    <name type="scientific">Trypanosoma cruzi marinkellei</name>
    <dbReference type="NCBI Taxonomy" id="85056"/>
    <lineage>
        <taxon>Eukaryota</taxon>
        <taxon>Discoba</taxon>
        <taxon>Euglenozoa</taxon>
        <taxon>Kinetoplastea</taxon>
        <taxon>Metakinetoplastina</taxon>
        <taxon>Trypanosomatida</taxon>
        <taxon>Trypanosomatidae</taxon>
        <taxon>Trypanosoma</taxon>
        <taxon>Schizotrypanum</taxon>
    </lineage>
</organism>
<gene>
    <name evidence="2" type="ORF">MOQ_008627</name>
</gene>
<reference evidence="2 3" key="1">
    <citation type="journal article" date="2012" name="BMC Genomics">
        <title>Comparative genomic analysis of human infective Trypanosoma cruzi lineages with the bat-restricted subspecies T. cruzi marinkellei.</title>
        <authorList>
            <person name="Franzen O."/>
            <person name="Talavera-Lopez C."/>
            <person name="Ochaya S."/>
            <person name="Butler C.E."/>
            <person name="Messenger L.A."/>
            <person name="Lewis M.D."/>
            <person name="Llewellyn M.S."/>
            <person name="Marinkelle C.J."/>
            <person name="Tyler K.M."/>
            <person name="Miles M.A."/>
            <person name="Andersson B."/>
        </authorList>
    </citation>
    <scope>NUCLEOTIDE SEQUENCE [LARGE SCALE GENOMIC DNA]</scope>
    <source>
        <strain evidence="2 3">B7</strain>
    </source>
</reference>
<name>K2MZ73_TRYCR</name>
<evidence type="ECO:0000256" key="1">
    <source>
        <dbReference type="SAM" id="MobiDB-lite"/>
    </source>
</evidence>
<dbReference type="InterPro" id="IPR019734">
    <property type="entry name" value="TPR_rpt"/>
</dbReference>
<sequence length="2150" mass="237086">MNFRTLTSFWWKGGKKGAEGGAHGNSSSVQSVSSQQQHQPQEQPQEQRAIGPFENKQAALHYIFQMLESVERNGLAFSPLNLEQDPACSKAACPATAASSLSLPSTRSCNPVKESMHALRQEREDLFAALDLCLLAIPEEVAGTTGNCDKKGDAENSQATTVDCPNEQAAVGGAHEPSPEVPDGRHSTRIITQEEWRWLLYRLVNLLIETDHAIYTDAMMRSRMPYSFVTPFQSPPPSPGQTPSIPYGASSRSPTIDGRESPVVSALQQAVSSRRATPLPSSKSVGEASNDARFNDFRKAEERMIFVNSLITWTIMRYILSQQLGQDCPFRVSASEFPTPQTARQTTYGIPVHWEEVIEKLTNSLGGAQRKAVEVAIALWILRDATGHELVQCILQKPQCSLGSVLEGKPHSSLDVASANKSQQGSSLSQYTVLLMEGSGNTVSMDDILEEVEKVYELNVVKTWAAYLEEQSSTSMIPRAEHQDLPSPSLDLCHCHTMATYAVCSPYWSEEKRQQFFRLLQKTWDEMNELALGTETGKEVHTVAAGVFGSRCTSVDACCGATSAFSATGAAADAGDALPEEQRMVSRMSQSTPERPTTGIDDEIHSIRSLSAQSIYGGISQTGFSTGEARHVIFDDDFLPFMTQILWAVVLHLRVEQCLSTSPPRLEEAERCVNSEDELSITGCSFSCRQKARESLVRLRIATGNYPEALKSAHVHFFNAKKRWSFGSNGRSCGLNYLNSMMLLVQAQEVSHMDTSIIETVQLALPQADLCEQAFVDSYPATGTYLVRYAAVRHGVYSARLFHLRAIWRAYYRMYDSINTSKYFDQYLEYVRRGRCSRRNEEMYAALKERGEQLKVEKEYGSAVLVFKQAVEYAKVTAQAAAAAVETIKMRKTKDVSVSPDVSVTEAADSEVLILKERELKLFRCEAESERNLALAYVLQAEHEVNVRCRRQQLSNAVNSAYAAQNVLQRCILKAKTPSSGTMFDVTSSLVVAAKALLRLGQPKKAALLLEPLIEEKVNSASVRPPLWSDALPDPTRPIPARELEEHVETLQLKFNVYEVHTQCLSKFDGSRASRETARVREFLDQVKNWASALLSNGQNSGNSLEGESQSMLFANRRLLTDISQKANALRPIITMTCGDAWSMLGNWENALQEYSNALAMYADRDGESNNNDISSTRSSFMDAGKEREQNNCSLGESVVFSKLAEVYSALNKPKTAIHYNHQVLECASEVGDALLLYNARIRLARLYTAIGDTWEAEEQWAKVSELAKEYEDQEISRETTRNIIAAQRAKGMYMDVLTTAKELDTLASAAEGVDAAADKRFALETLANAYLQLGQYKECINALDELEKVQYKCSEWKGTLFRMRARALLGDEEVQEAIKVLMIWESEARQLRNWVEVGHANAVLAIAYATSHQVFKAKRHHEIVLSAFSEASSVNREDCNAVLDSARWLVHNFYLNDEEVPLVEKAGRHSGSAPTHGTSPSGGNGRTGSGHDTSEFQIRTVSGDLNVLMREEEKRLRKIQELTHAGSGGGGGTDTVREEGVADDICFNGYDNEEIFSSNSFGDGDAAAIPDNGSAPNTGSGSGKKLAPARKGGKDDPAVSFETPSKKPPPVTAASTTPPRWSLSSSVSKVLAGRRSLNMEGENAALSEPGQWDALDSAQEPPPRPCTRIRTACFTRALEAIERAAQLSLMPLVMRQRLVPRNPADAVDLALLAFPRCTFVFYFAEFATQYVAIVRPAGRSFFLRRLVQAYSLKEFYNKRHASQPSTRESASSAHAESFSHAPVERKEKRLSVIASSIGSLTRRSRAGSVDISPVILAPNAGHAVINEELQQGLQDLYADLWAPVRDSLRMARCFNEEAECFAFILDPALLHVPFPSLYESGANCEPLGQQLTMVVTPSVAKLLGSMQHEKQPSFFNAPSEDLCVFLPEKTSSASVTNSMSLGNIAADKISGKQSLTTALSSVTASLEDIHLSPTPVFMGPAKWLFGNLHPWSVFTGCTRKEIISAFALPSCRALIVLCDPVKHMFKVADGMVRLEDLTRGHSCLSESLSLVVVTNDASTATSVEEPGVAARLCLEHGCRRVLRMDLPPGTSITADHHRLVQIYLEKLMLAFEWRMRYPYALALRMAQEEALRCHFPPVVWASLTLLGAP</sequence>
<feature type="compositionally biased region" description="Polar residues" evidence="1">
    <location>
        <begin position="266"/>
        <end position="284"/>
    </location>
</feature>
<dbReference type="InterPro" id="IPR011990">
    <property type="entry name" value="TPR-like_helical_dom_sf"/>
</dbReference>
<feature type="compositionally biased region" description="Low complexity" evidence="1">
    <location>
        <begin position="1769"/>
        <end position="1782"/>
    </location>
</feature>
<proteinExistence type="predicted"/>
<feature type="region of interest" description="Disordered" evidence="1">
    <location>
        <begin position="14"/>
        <end position="47"/>
    </location>
</feature>
<dbReference type="OrthoDB" id="286233at2759"/>
<feature type="region of interest" description="Disordered" evidence="1">
    <location>
        <begin position="231"/>
        <end position="288"/>
    </location>
</feature>
<protein>
    <recommendedName>
        <fullName evidence="4">CHAT domain-containing protein</fullName>
    </recommendedName>
</protein>
<feature type="region of interest" description="Disordered" evidence="1">
    <location>
        <begin position="1562"/>
        <end position="1626"/>
    </location>
</feature>
<evidence type="ECO:0000313" key="2">
    <source>
        <dbReference type="EMBL" id="EKF27641.1"/>
    </source>
</evidence>
<dbReference type="EMBL" id="AHKC01017594">
    <property type="protein sequence ID" value="EKF27641.1"/>
    <property type="molecule type" value="Genomic_DNA"/>
</dbReference>
<evidence type="ECO:0008006" key="4">
    <source>
        <dbReference type="Google" id="ProtNLM"/>
    </source>
</evidence>
<feature type="compositionally biased region" description="Low complexity" evidence="1">
    <location>
        <begin position="24"/>
        <end position="47"/>
    </location>
</feature>
<comment type="caution">
    <text evidence="2">The sequence shown here is derived from an EMBL/GenBank/DDBJ whole genome shotgun (WGS) entry which is preliminary data.</text>
</comment>
<feature type="region of interest" description="Disordered" evidence="1">
    <location>
        <begin position="1467"/>
        <end position="1499"/>
    </location>
</feature>
<feature type="region of interest" description="Disordered" evidence="1">
    <location>
        <begin position="1764"/>
        <end position="1783"/>
    </location>
</feature>
<evidence type="ECO:0000313" key="3">
    <source>
        <dbReference type="Proteomes" id="UP000007350"/>
    </source>
</evidence>
<accession>K2MZ73</accession>
<dbReference type="Gene3D" id="1.25.40.10">
    <property type="entry name" value="Tetratricopeptide repeat domain"/>
    <property type="match status" value="1"/>
</dbReference>
<keyword evidence="3" id="KW-1185">Reference proteome</keyword>
<dbReference type="Proteomes" id="UP000007350">
    <property type="component" value="Unassembled WGS sequence"/>
</dbReference>
<dbReference type="SMART" id="SM00028">
    <property type="entry name" value="TPR"/>
    <property type="match status" value="5"/>
</dbReference>
<dbReference type="SUPFAM" id="SSF48452">
    <property type="entry name" value="TPR-like"/>
    <property type="match status" value="1"/>
</dbReference>